<dbReference type="GO" id="GO:0003774">
    <property type="term" value="F:cytoskeletal motor activity"/>
    <property type="evidence" value="ECO:0007669"/>
    <property type="project" value="InterPro"/>
</dbReference>
<dbReference type="InterPro" id="IPR001624">
    <property type="entry name" value="FliE"/>
</dbReference>
<keyword evidence="3 4" id="KW-0975">Bacterial flagellum</keyword>
<dbReference type="EMBL" id="PKUQ01000001">
    <property type="protein sequence ID" value="PLW78832.1"/>
    <property type="molecule type" value="Genomic_DNA"/>
</dbReference>
<dbReference type="GO" id="GO:0005198">
    <property type="term" value="F:structural molecule activity"/>
    <property type="evidence" value="ECO:0007669"/>
    <property type="project" value="InterPro"/>
</dbReference>
<dbReference type="OrthoDB" id="8481852at2"/>
<evidence type="ECO:0000256" key="4">
    <source>
        <dbReference type="HAMAP-Rule" id="MF_00724"/>
    </source>
</evidence>
<dbReference type="AlphaFoldDB" id="A0A2N5XWE5"/>
<dbReference type="PANTHER" id="PTHR34653">
    <property type="match status" value="1"/>
</dbReference>
<keyword evidence="6" id="KW-1185">Reference proteome</keyword>
<name>A0A2N5XWE5_9HYPH</name>
<organism evidence="5 6">
    <name type="scientific">Cohaesibacter celericrescens</name>
    <dbReference type="NCBI Taxonomy" id="2067669"/>
    <lineage>
        <taxon>Bacteria</taxon>
        <taxon>Pseudomonadati</taxon>
        <taxon>Pseudomonadota</taxon>
        <taxon>Alphaproteobacteria</taxon>
        <taxon>Hyphomicrobiales</taxon>
        <taxon>Cohaesibacteraceae</taxon>
    </lineage>
</organism>
<gene>
    <name evidence="4" type="primary">fliE</name>
    <name evidence="5" type="ORF">C0081_00895</name>
</gene>
<accession>A0A2N5XWE5</accession>
<evidence type="ECO:0000313" key="5">
    <source>
        <dbReference type="EMBL" id="PLW78832.1"/>
    </source>
</evidence>
<keyword evidence="5" id="KW-0282">Flagellum</keyword>
<dbReference type="HAMAP" id="MF_00724">
    <property type="entry name" value="FliE"/>
    <property type="match status" value="1"/>
</dbReference>
<protein>
    <recommendedName>
        <fullName evidence="4">Flagellar hook-basal body complex protein FliE</fullName>
    </recommendedName>
</protein>
<dbReference type="Pfam" id="PF02049">
    <property type="entry name" value="FliE"/>
    <property type="match status" value="1"/>
</dbReference>
<dbReference type="PANTHER" id="PTHR34653:SF1">
    <property type="entry name" value="FLAGELLAR HOOK-BASAL BODY COMPLEX PROTEIN FLIE"/>
    <property type="match status" value="1"/>
</dbReference>
<reference evidence="5 6" key="1">
    <citation type="submission" date="2018-01" db="EMBL/GenBank/DDBJ databases">
        <title>The draft genome sequence of Cohaesibacter sp. H1304.</title>
        <authorList>
            <person name="Wang N.-N."/>
            <person name="Du Z.-J."/>
        </authorList>
    </citation>
    <scope>NUCLEOTIDE SEQUENCE [LARGE SCALE GENOMIC DNA]</scope>
    <source>
        <strain evidence="5 6">H1304</strain>
    </source>
</reference>
<dbReference type="RefSeq" id="WP_101531916.1">
    <property type="nucleotide sequence ID" value="NZ_JBFHIU010000009.1"/>
</dbReference>
<keyword evidence="5" id="KW-0969">Cilium</keyword>
<evidence type="ECO:0000256" key="3">
    <source>
        <dbReference type="ARBA" id="ARBA00023143"/>
    </source>
</evidence>
<evidence type="ECO:0000256" key="1">
    <source>
        <dbReference type="ARBA" id="ARBA00004117"/>
    </source>
</evidence>
<dbReference type="GO" id="GO:0009425">
    <property type="term" value="C:bacterial-type flagellum basal body"/>
    <property type="evidence" value="ECO:0007669"/>
    <property type="project" value="UniProtKB-SubCell"/>
</dbReference>
<comment type="similarity">
    <text evidence="2 4">Belongs to the FliE family.</text>
</comment>
<evidence type="ECO:0000313" key="6">
    <source>
        <dbReference type="Proteomes" id="UP000234881"/>
    </source>
</evidence>
<evidence type="ECO:0000256" key="2">
    <source>
        <dbReference type="ARBA" id="ARBA00009272"/>
    </source>
</evidence>
<proteinExistence type="inferred from homology"/>
<dbReference type="GO" id="GO:0071973">
    <property type="term" value="P:bacterial-type flagellum-dependent cell motility"/>
    <property type="evidence" value="ECO:0007669"/>
    <property type="project" value="InterPro"/>
</dbReference>
<sequence>MLNTSLTAANAYNLAQRLTNQAQSDNTLQKAADTNTDFGAMVKEGVMGVLDKGQVAEKTTSAMVHGKADVVDVVTAVAETEVALETMVSVRDRMISAYEEVMRMSI</sequence>
<comment type="caution">
    <text evidence="5">The sequence shown here is derived from an EMBL/GenBank/DDBJ whole genome shotgun (WGS) entry which is preliminary data.</text>
</comment>
<dbReference type="Proteomes" id="UP000234881">
    <property type="component" value="Unassembled WGS sequence"/>
</dbReference>
<keyword evidence="5" id="KW-0966">Cell projection</keyword>
<comment type="subcellular location">
    <subcellularLocation>
        <location evidence="1 4">Bacterial flagellum basal body</location>
    </subcellularLocation>
</comment>